<evidence type="ECO:0000256" key="1">
    <source>
        <dbReference type="ARBA" id="ARBA00004123"/>
    </source>
</evidence>
<evidence type="ECO:0000256" key="8">
    <source>
        <dbReference type="PROSITE-ProRule" id="PRU00035"/>
    </source>
</evidence>
<evidence type="ECO:0000256" key="3">
    <source>
        <dbReference type="ARBA" id="ARBA00022853"/>
    </source>
</evidence>
<dbReference type="PANTHER" id="PTHR16062:SF21">
    <property type="entry name" value="CHROMATIN STRUCTURE-REMODELING COMPLEX SUBUNIT RSC1-RELATED"/>
    <property type="match status" value="1"/>
</dbReference>
<evidence type="ECO:0000259" key="9">
    <source>
        <dbReference type="PROSITE" id="PS50014"/>
    </source>
</evidence>
<dbReference type="Gene3D" id="1.20.920.10">
    <property type="entry name" value="Bromodomain-like"/>
    <property type="match status" value="1"/>
</dbReference>
<evidence type="ECO:0000259" key="10">
    <source>
        <dbReference type="PROSITE" id="PS51038"/>
    </source>
</evidence>
<sequence>MVEPAEAETTWLGLCVGSGEATQPSSVFHEPKNAELPDDGWVHCRAKDTEQMHAMFAHILHFIRDVELRSVTAKVEEEDDGTRVLSDPLEECPDRADNPEYYEQIARPTSLQAITHRIVHCEYALPALFEQDMLQLFSNACQWYGLGTDGYGEMTTLQRLYNELTPSRGRFVDASGTRHSKGRVSDIDLVSGQHAKAKPRALQRFASSPYGPGHEPPKQLKQPKMLLMDAAAFKGRTYHVGDWVHIMNPVDASRPIVGQIFRLYKRMDKPGTFFTACWYYRPEQTHHASSRLFADNEVVQTGVYGEHAMEDILGDVLVLFHTTYQRARPAAAYWDKDTPVYMVEFKYDVATHNFHPIHSWASCVPASIREKVTPMDLFTQPAEPPARKVSLLAQGYDVPGGLLLDEAEEEPVTEDLPDLFEGAPLLCESAPPHFIPSDASTAARPVMPSPAPSQSDRLRAYAAFHAVASDVARRISPSAYQKLQDTLAANPTASHVELGALALQLGGITGGQVVHLRDAALAAGMLPSQAAGTPSSLPTSAAVYVAHHKGATFMQLPPETRTYYHTHHAGQLFQQDAHGQVLWHAALPLAGWPCTNAVLDGVTPVPLPSLPYLEHKQVARSLVP</sequence>
<dbReference type="GO" id="GO:0016586">
    <property type="term" value="C:RSC-type complex"/>
    <property type="evidence" value="ECO:0007669"/>
    <property type="project" value="InterPro"/>
</dbReference>
<evidence type="ECO:0000256" key="5">
    <source>
        <dbReference type="ARBA" id="ARBA00023117"/>
    </source>
</evidence>
<dbReference type="GO" id="GO:0006368">
    <property type="term" value="P:transcription elongation by RNA polymerase II"/>
    <property type="evidence" value="ECO:0007669"/>
    <property type="project" value="TreeGrafter"/>
</dbReference>
<keyword evidence="6" id="KW-0804">Transcription</keyword>
<protein>
    <recommendedName>
        <fullName evidence="13">Chromatin structure-remodeling complex subunit RSC1</fullName>
    </recommendedName>
</protein>
<dbReference type="GO" id="GO:0006338">
    <property type="term" value="P:chromatin remodeling"/>
    <property type="evidence" value="ECO:0007669"/>
    <property type="project" value="InterPro"/>
</dbReference>
<organism evidence="11 12">
    <name type="scientific">Malassezia equina</name>
    <dbReference type="NCBI Taxonomy" id="1381935"/>
    <lineage>
        <taxon>Eukaryota</taxon>
        <taxon>Fungi</taxon>
        <taxon>Dikarya</taxon>
        <taxon>Basidiomycota</taxon>
        <taxon>Ustilaginomycotina</taxon>
        <taxon>Malasseziomycetes</taxon>
        <taxon>Malasseziales</taxon>
        <taxon>Malasseziaceae</taxon>
        <taxon>Malassezia</taxon>
    </lineage>
</organism>
<dbReference type="SUPFAM" id="SSF47370">
    <property type="entry name" value="Bromodomain"/>
    <property type="match status" value="1"/>
</dbReference>
<dbReference type="Proteomes" id="UP001214415">
    <property type="component" value="Chromosome 2"/>
</dbReference>
<evidence type="ECO:0000313" key="11">
    <source>
        <dbReference type="EMBL" id="WFD22711.1"/>
    </source>
</evidence>
<reference evidence="11" key="1">
    <citation type="submission" date="2023-03" db="EMBL/GenBank/DDBJ databases">
        <title>Mating type loci evolution in Malassezia.</title>
        <authorList>
            <person name="Coelho M.A."/>
        </authorList>
    </citation>
    <scope>NUCLEOTIDE SEQUENCE</scope>
    <source>
        <strain evidence="11">CBS 12830</strain>
    </source>
</reference>
<keyword evidence="3" id="KW-0156">Chromatin regulator</keyword>
<keyword evidence="5 8" id="KW-0103">Bromodomain</keyword>
<evidence type="ECO:0000256" key="6">
    <source>
        <dbReference type="ARBA" id="ARBA00023163"/>
    </source>
</evidence>
<dbReference type="GO" id="GO:0003682">
    <property type="term" value="F:chromatin binding"/>
    <property type="evidence" value="ECO:0007669"/>
    <property type="project" value="InterPro"/>
</dbReference>
<dbReference type="InterPro" id="IPR036427">
    <property type="entry name" value="Bromodomain-like_sf"/>
</dbReference>
<dbReference type="PROSITE" id="PS51038">
    <property type="entry name" value="BAH"/>
    <property type="match status" value="1"/>
</dbReference>
<evidence type="ECO:0000313" key="12">
    <source>
        <dbReference type="Proteomes" id="UP001214415"/>
    </source>
</evidence>
<feature type="domain" description="BAH" evidence="10">
    <location>
        <begin position="236"/>
        <end position="358"/>
    </location>
</feature>
<dbReference type="Gene3D" id="2.30.30.490">
    <property type="match status" value="1"/>
</dbReference>
<dbReference type="EMBL" id="CP119901">
    <property type="protein sequence ID" value="WFD22711.1"/>
    <property type="molecule type" value="Genomic_DNA"/>
</dbReference>
<proteinExistence type="predicted"/>
<feature type="domain" description="Bromo" evidence="9">
    <location>
        <begin position="81"/>
        <end position="151"/>
    </location>
</feature>
<keyword evidence="7" id="KW-0539">Nucleus</keyword>
<dbReference type="Pfam" id="PF00439">
    <property type="entry name" value="Bromodomain"/>
    <property type="match status" value="1"/>
</dbReference>
<dbReference type="InterPro" id="IPR037382">
    <property type="entry name" value="Rsc/polybromo"/>
</dbReference>
<comment type="subcellular location">
    <subcellularLocation>
        <location evidence="1">Nucleus</location>
    </subcellularLocation>
</comment>
<accession>A0AAF0EHB9</accession>
<evidence type="ECO:0000256" key="7">
    <source>
        <dbReference type="ARBA" id="ARBA00023242"/>
    </source>
</evidence>
<dbReference type="PROSITE" id="PS50014">
    <property type="entry name" value="BROMODOMAIN_2"/>
    <property type="match status" value="1"/>
</dbReference>
<dbReference type="AlphaFoldDB" id="A0AAF0EHB9"/>
<dbReference type="SMART" id="SM00439">
    <property type="entry name" value="BAH"/>
    <property type="match status" value="1"/>
</dbReference>
<dbReference type="PANTHER" id="PTHR16062">
    <property type="entry name" value="SWI/SNF-RELATED"/>
    <property type="match status" value="1"/>
</dbReference>
<dbReference type="InterPro" id="IPR043151">
    <property type="entry name" value="BAH_sf"/>
</dbReference>
<dbReference type="Pfam" id="PF01426">
    <property type="entry name" value="BAH"/>
    <property type="match status" value="1"/>
</dbReference>
<evidence type="ECO:0008006" key="13">
    <source>
        <dbReference type="Google" id="ProtNLM"/>
    </source>
</evidence>
<dbReference type="SMART" id="SM00297">
    <property type="entry name" value="BROMO"/>
    <property type="match status" value="1"/>
</dbReference>
<keyword evidence="4" id="KW-0805">Transcription regulation</keyword>
<evidence type="ECO:0000256" key="2">
    <source>
        <dbReference type="ARBA" id="ARBA00022737"/>
    </source>
</evidence>
<evidence type="ECO:0000256" key="4">
    <source>
        <dbReference type="ARBA" id="ARBA00023015"/>
    </source>
</evidence>
<keyword evidence="12" id="KW-1185">Reference proteome</keyword>
<keyword evidence="2" id="KW-0677">Repeat</keyword>
<gene>
    <name evidence="11" type="ORF">MEQU1_001386</name>
</gene>
<dbReference type="InterPro" id="IPR001025">
    <property type="entry name" value="BAH_dom"/>
</dbReference>
<dbReference type="InterPro" id="IPR001487">
    <property type="entry name" value="Bromodomain"/>
</dbReference>
<name>A0AAF0EHB9_9BASI</name>